<dbReference type="CDD" id="cd00075">
    <property type="entry name" value="HATPase"/>
    <property type="match status" value="1"/>
</dbReference>
<dbReference type="EMBL" id="BIFS01000001">
    <property type="protein sequence ID" value="GCE21107.1"/>
    <property type="molecule type" value="Genomic_DNA"/>
</dbReference>
<dbReference type="OrthoDB" id="9770795at2"/>
<keyword evidence="6" id="KW-0902">Two-component regulatory system</keyword>
<reference evidence="9" key="1">
    <citation type="submission" date="2018-12" db="EMBL/GenBank/DDBJ databases">
        <title>Tengunoibacter tsumagoiensis gen. nov., sp. nov., Dictyobacter kobayashii sp. nov., D. alpinus sp. nov., and D. joshuensis sp. nov. and description of Dictyobacteraceae fam. nov. within the order Ktedonobacterales isolated from Tengu-no-mugimeshi.</title>
        <authorList>
            <person name="Wang C.M."/>
            <person name="Zheng Y."/>
            <person name="Sakai Y."/>
            <person name="Toyoda A."/>
            <person name="Minakuchi Y."/>
            <person name="Abe K."/>
            <person name="Yokota A."/>
            <person name="Yabe S."/>
        </authorList>
    </citation>
    <scope>NUCLEOTIDE SEQUENCE [LARGE SCALE GENOMIC DNA]</scope>
    <source>
        <strain evidence="9">Uno11</strain>
    </source>
</reference>
<dbReference type="SUPFAM" id="SSF55874">
    <property type="entry name" value="ATPase domain of HSP90 chaperone/DNA topoisomerase II/histidine kinase"/>
    <property type="match status" value="1"/>
</dbReference>
<dbReference type="SMART" id="SM00387">
    <property type="entry name" value="HATPase_c"/>
    <property type="match status" value="1"/>
</dbReference>
<name>A0A402APR3_9CHLR</name>
<evidence type="ECO:0000313" key="9">
    <source>
        <dbReference type="Proteomes" id="UP000287188"/>
    </source>
</evidence>
<evidence type="ECO:0000256" key="2">
    <source>
        <dbReference type="ARBA" id="ARBA00012438"/>
    </source>
</evidence>
<dbReference type="GO" id="GO:0000155">
    <property type="term" value="F:phosphorelay sensor kinase activity"/>
    <property type="evidence" value="ECO:0007669"/>
    <property type="project" value="InterPro"/>
</dbReference>
<dbReference type="RefSeq" id="WP_126552657.1">
    <property type="nucleotide sequence ID" value="NZ_BIFS01000001.1"/>
</dbReference>
<dbReference type="EC" id="2.7.13.3" evidence="2"/>
<evidence type="ECO:0000256" key="6">
    <source>
        <dbReference type="ARBA" id="ARBA00023012"/>
    </source>
</evidence>
<dbReference type="InterPro" id="IPR036890">
    <property type="entry name" value="HATPase_C_sf"/>
</dbReference>
<feature type="domain" description="Histidine kinase" evidence="7">
    <location>
        <begin position="67"/>
        <end position="295"/>
    </location>
</feature>
<evidence type="ECO:0000259" key="7">
    <source>
        <dbReference type="PROSITE" id="PS50109"/>
    </source>
</evidence>
<keyword evidence="9" id="KW-1185">Reference proteome</keyword>
<dbReference type="PANTHER" id="PTHR43547:SF2">
    <property type="entry name" value="HYBRID SIGNAL TRANSDUCTION HISTIDINE KINASE C"/>
    <property type="match status" value="1"/>
</dbReference>
<dbReference type="InterPro" id="IPR004358">
    <property type="entry name" value="Sig_transdc_His_kin-like_C"/>
</dbReference>
<dbReference type="InterPro" id="IPR005467">
    <property type="entry name" value="His_kinase_dom"/>
</dbReference>
<evidence type="ECO:0000256" key="1">
    <source>
        <dbReference type="ARBA" id="ARBA00000085"/>
    </source>
</evidence>
<dbReference type="InterPro" id="IPR003661">
    <property type="entry name" value="HisK_dim/P_dom"/>
</dbReference>
<keyword evidence="4" id="KW-0808">Transferase</keyword>
<evidence type="ECO:0000256" key="4">
    <source>
        <dbReference type="ARBA" id="ARBA00022679"/>
    </source>
</evidence>
<proteinExistence type="predicted"/>
<dbReference type="InterPro" id="IPR003594">
    <property type="entry name" value="HATPase_dom"/>
</dbReference>
<organism evidence="8 9">
    <name type="scientific">Dictyobacter kobayashii</name>
    <dbReference type="NCBI Taxonomy" id="2014872"/>
    <lineage>
        <taxon>Bacteria</taxon>
        <taxon>Bacillati</taxon>
        <taxon>Chloroflexota</taxon>
        <taxon>Ktedonobacteria</taxon>
        <taxon>Ktedonobacterales</taxon>
        <taxon>Dictyobacteraceae</taxon>
        <taxon>Dictyobacter</taxon>
    </lineage>
</organism>
<dbReference type="PROSITE" id="PS50109">
    <property type="entry name" value="HIS_KIN"/>
    <property type="match status" value="1"/>
</dbReference>
<keyword evidence="5" id="KW-0418">Kinase</keyword>
<dbReference type="FunFam" id="3.30.565.10:FF:000006">
    <property type="entry name" value="Sensor histidine kinase WalK"/>
    <property type="match status" value="1"/>
</dbReference>
<dbReference type="AlphaFoldDB" id="A0A402APR3"/>
<dbReference type="SMART" id="SM00388">
    <property type="entry name" value="HisKA"/>
    <property type="match status" value="1"/>
</dbReference>
<dbReference type="PRINTS" id="PR00344">
    <property type="entry name" value="BCTRLSENSOR"/>
</dbReference>
<dbReference type="PANTHER" id="PTHR43547">
    <property type="entry name" value="TWO-COMPONENT HISTIDINE KINASE"/>
    <property type="match status" value="1"/>
</dbReference>
<comment type="catalytic activity">
    <reaction evidence="1">
        <text>ATP + protein L-histidine = ADP + protein N-phospho-L-histidine.</text>
        <dbReference type="EC" id="2.7.13.3"/>
    </reaction>
</comment>
<dbReference type="Gene3D" id="1.10.287.130">
    <property type="match status" value="1"/>
</dbReference>
<accession>A0A402APR3</accession>
<protein>
    <recommendedName>
        <fullName evidence="2">histidine kinase</fullName>
        <ecNumber evidence="2">2.7.13.3</ecNumber>
    </recommendedName>
</protein>
<sequence length="296" mass="33349">MGFLSLNYGTARHRFSRQEEFSFIAAIGKLASLMVERERLIDQHAEAQAAELASEQARQQMDAFLGMTNHELRNPLATMKASLQLIRRQLKRLEGDMTVVADVAARIQNLVERAERQVSVETRLVNDLLDVSRILEHKLELKIQFCNLIDLVQRVVADQLSLAHTRTIDILLPQDDMVPVVVDIDRVGQVLTNYLTNAIKYSSADAPIQVTLEVQEQQAYIAVRDQGPGLTKEEQRRIWERFYQTPGRHVHSGAGGLGLGLYICQNIIQQHAGQVGIESEPGQGSTFWFTLPLARD</sequence>
<dbReference type="Pfam" id="PF00512">
    <property type="entry name" value="HisKA"/>
    <property type="match status" value="1"/>
</dbReference>
<gene>
    <name evidence="8" type="ORF">KDK_49070</name>
</gene>
<dbReference type="Gene3D" id="3.30.565.10">
    <property type="entry name" value="Histidine kinase-like ATPase, C-terminal domain"/>
    <property type="match status" value="1"/>
</dbReference>
<comment type="caution">
    <text evidence="8">The sequence shown here is derived from an EMBL/GenBank/DDBJ whole genome shotgun (WGS) entry which is preliminary data.</text>
</comment>
<evidence type="ECO:0000256" key="3">
    <source>
        <dbReference type="ARBA" id="ARBA00022553"/>
    </source>
</evidence>
<evidence type="ECO:0000256" key="5">
    <source>
        <dbReference type="ARBA" id="ARBA00022777"/>
    </source>
</evidence>
<dbReference type="CDD" id="cd00082">
    <property type="entry name" value="HisKA"/>
    <property type="match status" value="1"/>
</dbReference>
<evidence type="ECO:0000313" key="8">
    <source>
        <dbReference type="EMBL" id="GCE21107.1"/>
    </source>
</evidence>
<dbReference type="SUPFAM" id="SSF47384">
    <property type="entry name" value="Homodimeric domain of signal transducing histidine kinase"/>
    <property type="match status" value="1"/>
</dbReference>
<dbReference type="Proteomes" id="UP000287188">
    <property type="component" value="Unassembled WGS sequence"/>
</dbReference>
<dbReference type="Pfam" id="PF02518">
    <property type="entry name" value="HATPase_c"/>
    <property type="match status" value="1"/>
</dbReference>
<dbReference type="InterPro" id="IPR036097">
    <property type="entry name" value="HisK_dim/P_sf"/>
</dbReference>
<keyword evidence="3" id="KW-0597">Phosphoprotein</keyword>